<evidence type="ECO:0000313" key="2">
    <source>
        <dbReference type="EMBL" id="CAD6193377.1"/>
    </source>
</evidence>
<proteinExistence type="predicted"/>
<accession>A0A8S1HDT0</accession>
<feature type="transmembrane region" description="Helical" evidence="1">
    <location>
        <begin position="43"/>
        <end position="62"/>
    </location>
</feature>
<protein>
    <submittedName>
        <fullName evidence="2">Uncharacterized protein</fullName>
    </submittedName>
</protein>
<dbReference type="Proteomes" id="UP000835052">
    <property type="component" value="Unassembled WGS sequence"/>
</dbReference>
<keyword evidence="1" id="KW-0812">Transmembrane</keyword>
<keyword evidence="1" id="KW-1133">Transmembrane helix</keyword>
<evidence type="ECO:0000313" key="3">
    <source>
        <dbReference type="Proteomes" id="UP000835052"/>
    </source>
</evidence>
<keyword evidence="1" id="KW-0472">Membrane</keyword>
<gene>
    <name evidence="2" type="ORF">CAUJ_LOCUS9296</name>
</gene>
<name>A0A8S1HDT0_9PELO</name>
<organism evidence="2 3">
    <name type="scientific">Caenorhabditis auriculariae</name>
    <dbReference type="NCBI Taxonomy" id="2777116"/>
    <lineage>
        <taxon>Eukaryota</taxon>
        <taxon>Metazoa</taxon>
        <taxon>Ecdysozoa</taxon>
        <taxon>Nematoda</taxon>
        <taxon>Chromadorea</taxon>
        <taxon>Rhabditida</taxon>
        <taxon>Rhabditina</taxon>
        <taxon>Rhabditomorpha</taxon>
        <taxon>Rhabditoidea</taxon>
        <taxon>Rhabditidae</taxon>
        <taxon>Peloderinae</taxon>
        <taxon>Caenorhabditis</taxon>
    </lineage>
</organism>
<dbReference type="EMBL" id="CAJGYM010000035">
    <property type="protein sequence ID" value="CAD6193377.1"/>
    <property type="molecule type" value="Genomic_DNA"/>
</dbReference>
<keyword evidence="3" id="KW-1185">Reference proteome</keyword>
<dbReference type="AlphaFoldDB" id="A0A8S1HDT0"/>
<evidence type="ECO:0000256" key="1">
    <source>
        <dbReference type="SAM" id="Phobius"/>
    </source>
</evidence>
<comment type="caution">
    <text evidence="2">The sequence shown here is derived from an EMBL/GenBank/DDBJ whole genome shotgun (WGS) entry which is preliminary data.</text>
</comment>
<sequence>MRRRIKPSVIRFARGNQTTDMRLAGDWSLLDGKPRKSTRGRKMRLACCWCGAYVFFFSSSPFPGHLGFLRSWSMRGRPTADVCPAASPWSDLRLRHAIVAWQPIRPETVSLLLASTRNEFLIQGPYRFFFLDIKKKKFLHQRMQKPHGLTCLEKSFSYDFSF</sequence>
<reference evidence="2" key="1">
    <citation type="submission" date="2020-10" db="EMBL/GenBank/DDBJ databases">
        <authorList>
            <person name="Kikuchi T."/>
        </authorList>
    </citation>
    <scope>NUCLEOTIDE SEQUENCE</scope>
    <source>
        <strain evidence="2">NKZ352</strain>
    </source>
</reference>